<sequence length="77" mass="8746">MRKYYLPGYTGFRFCPQSSTTATTETSNQETSTSRAVDTEFMALICGRREFYIRCYIDTAYVSLSESNTVCIALLIT</sequence>
<gene>
    <name evidence="1" type="ORF">DPMN_069224</name>
</gene>
<name>A0A9D4BU62_DREPO</name>
<reference evidence="1" key="1">
    <citation type="journal article" date="2019" name="bioRxiv">
        <title>The Genome of the Zebra Mussel, Dreissena polymorpha: A Resource for Invasive Species Research.</title>
        <authorList>
            <person name="McCartney M.A."/>
            <person name="Auch B."/>
            <person name="Kono T."/>
            <person name="Mallez S."/>
            <person name="Zhang Y."/>
            <person name="Obille A."/>
            <person name="Becker A."/>
            <person name="Abrahante J.E."/>
            <person name="Garbe J."/>
            <person name="Badalamenti J.P."/>
            <person name="Herman A."/>
            <person name="Mangelson H."/>
            <person name="Liachko I."/>
            <person name="Sullivan S."/>
            <person name="Sone E.D."/>
            <person name="Koren S."/>
            <person name="Silverstein K.A.T."/>
            <person name="Beckman K.B."/>
            <person name="Gohl D.M."/>
        </authorList>
    </citation>
    <scope>NUCLEOTIDE SEQUENCE</scope>
    <source>
        <strain evidence="1">Duluth1</strain>
        <tissue evidence="1">Whole animal</tissue>
    </source>
</reference>
<proteinExistence type="predicted"/>
<accession>A0A9D4BU62</accession>
<evidence type="ECO:0000313" key="2">
    <source>
        <dbReference type="Proteomes" id="UP000828390"/>
    </source>
</evidence>
<evidence type="ECO:0000313" key="1">
    <source>
        <dbReference type="EMBL" id="KAH3709760.1"/>
    </source>
</evidence>
<dbReference type="EMBL" id="JAIWYP010000014">
    <property type="protein sequence ID" value="KAH3709760.1"/>
    <property type="molecule type" value="Genomic_DNA"/>
</dbReference>
<organism evidence="1 2">
    <name type="scientific">Dreissena polymorpha</name>
    <name type="common">Zebra mussel</name>
    <name type="synonym">Mytilus polymorpha</name>
    <dbReference type="NCBI Taxonomy" id="45954"/>
    <lineage>
        <taxon>Eukaryota</taxon>
        <taxon>Metazoa</taxon>
        <taxon>Spiralia</taxon>
        <taxon>Lophotrochozoa</taxon>
        <taxon>Mollusca</taxon>
        <taxon>Bivalvia</taxon>
        <taxon>Autobranchia</taxon>
        <taxon>Heteroconchia</taxon>
        <taxon>Euheterodonta</taxon>
        <taxon>Imparidentia</taxon>
        <taxon>Neoheterodontei</taxon>
        <taxon>Myida</taxon>
        <taxon>Dreissenoidea</taxon>
        <taxon>Dreissenidae</taxon>
        <taxon>Dreissena</taxon>
    </lineage>
</organism>
<dbReference type="AlphaFoldDB" id="A0A9D4BU62"/>
<dbReference type="Proteomes" id="UP000828390">
    <property type="component" value="Unassembled WGS sequence"/>
</dbReference>
<comment type="caution">
    <text evidence="1">The sequence shown here is derived from an EMBL/GenBank/DDBJ whole genome shotgun (WGS) entry which is preliminary data.</text>
</comment>
<reference evidence="1" key="2">
    <citation type="submission" date="2020-11" db="EMBL/GenBank/DDBJ databases">
        <authorList>
            <person name="McCartney M.A."/>
            <person name="Auch B."/>
            <person name="Kono T."/>
            <person name="Mallez S."/>
            <person name="Becker A."/>
            <person name="Gohl D.M."/>
            <person name="Silverstein K.A.T."/>
            <person name="Koren S."/>
            <person name="Bechman K.B."/>
            <person name="Herman A."/>
            <person name="Abrahante J.E."/>
            <person name="Garbe J."/>
        </authorList>
    </citation>
    <scope>NUCLEOTIDE SEQUENCE</scope>
    <source>
        <strain evidence="1">Duluth1</strain>
        <tissue evidence="1">Whole animal</tissue>
    </source>
</reference>
<keyword evidence="2" id="KW-1185">Reference proteome</keyword>
<protein>
    <submittedName>
        <fullName evidence="1">Uncharacterized protein</fullName>
    </submittedName>
</protein>